<name>A0A067QVP4_ZOONE</name>
<dbReference type="Proteomes" id="UP000027135">
    <property type="component" value="Unassembled WGS sequence"/>
</dbReference>
<proteinExistence type="predicted"/>
<dbReference type="EMBL" id="KK853319">
    <property type="protein sequence ID" value="KDR08561.1"/>
    <property type="molecule type" value="Genomic_DNA"/>
</dbReference>
<dbReference type="OMA" id="HASACYL"/>
<gene>
    <name evidence="1" type="ORF">L798_01356</name>
</gene>
<keyword evidence="2" id="KW-1185">Reference proteome</keyword>
<dbReference type="OrthoDB" id="6343426at2759"/>
<dbReference type="InParanoid" id="A0A067QVP4"/>
<evidence type="ECO:0000313" key="2">
    <source>
        <dbReference type="Proteomes" id="UP000027135"/>
    </source>
</evidence>
<protein>
    <submittedName>
        <fullName evidence="1">Uncharacterized protein</fullName>
    </submittedName>
</protein>
<sequence>MKAMTAQINYLHNMVGKVIKLHLPYKCIVAFKYKGKEERALLRADKIVVDGQYIPMGKSIDGYLHEGSMVGFSCHGFDQSGQDQCGYFVTMAWHHDPGAADNAKIIHGIYSARGRVSEVSHRHGVITYVDTNECEHSVLFLASKLFLFGKRLNTKQNLQSTLATDDKVQFDAVPCEKSENDSNCPWFATVVWKGQKPSIDYDMTVFPVVQTQNLTTEIKHLASNPKSVFVCGEGQILKILNEEFGIALGTMKPNTWHSILFHRSACFLFRLNLGSHDLTKVFQEGDRIRFIATRGPQHIITQWVASQITVFVGKELNDL</sequence>
<reference evidence="1 2" key="1">
    <citation type="journal article" date="2014" name="Nat. Commun.">
        <title>Molecular traces of alternative social organization in a termite genome.</title>
        <authorList>
            <person name="Terrapon N."/>
            <person name="Li C."/>
            <person name="Robertson H.M."/>
            <person name="Ji L."/>
            <person name="Meng X."/>
            <person name="Booth W."/>
            <person name="Chen Z."/>
            <person name="Childers C.P."/>
            <person name="Glastad K.M."/>
            <person name="Gokhale K."/>
            <person name="Gowin J."/>
            <person name="Gronenberg W."/>
            <person name="Hermansen R.A."/>
            <person name="Hu H."/>
            <person name="Hunt B.G."/>
            <person name="Huylmans A.K."/>
            <person name="Khalil S.M."/>
            <person name="Mitchell R.D."/>
            <person name="Munoz-Torres M.C."/>
            <person name="Mustard J.A."/>
            <person name="Pan H."/>
            <person name="Reese J.T."/>
            <person name="Scharf M.E."/>
            <person name="Sun F."/>
            <person name="Vogel H."/>
            <person name="Xiao J."/>
            <person name="Yang W."/>
            <person name="Yang Z."/>
            <person name="Yang Z."/>
            <person name="Zhou J."/>
            <person name="Zhu J."/>
            <person name="Brent C.S."/>
            <person name="Elsik C.G."/>
            <person name="Goodisman M.A."/>
            <person name="Liberles D.A."/>
            <person name="Roe R.M."/>
            <person name="Vargo E.L."/>
            <person name="Vilcinskas A."/>
            <person name="Wang J."/>
            <person name="Bornberg-Bauer E."/>
            <person name="Korb J."/>
            <person name="Zhang G."/>
            <person name="Liebig J."/>
        </authorList>
    </citation>
    <scope>NUCLEOTIDE SEQUENCE [LARGE SCALE GENOMIC DNA]</scope>
    <source>
        <tissue evidence="1">Whole organism</tissue>
    </source>
</reference>
<dbReference type="eggNOG" id="ENOG502SQEE">
    <property type="taxonomic scope" value="Eukaryota"/>
</dbReference>
<dbReference type="AlphaFoldDB" id="A0A067QVP4"/>
<evidence type="ECO:0000313" key="1">
    <source>
        <dbReference type="EMBL" id="KDR08561.1"/>
    </source>
</evidence>
<accession>A0A067QVP4</accession>
<organism evidence="1 2">
    <name type="scientific">Zootermopsis nevadensis</name>
    <name type="common">Dampwood termite</name>
    <dbReference type="NCBI Taxonomy" id="136037"/>
    <lineage>
        <taxon>Eukaryota</taxon>
        <taxon>Metazoa</taxon>
        <taxon>Ecdysozoa</taxon>
        <taxon>Arthropoda</taxon>
        <taxon>Hexapoda</taxon>
        <taxon>Insecta</taxon>
        <taxon>Pterygota</taxon>
        <taxon>Neoptera</taxon>
        <taxon>Polyneoptera</taxon>
        <taxon>Dictyoptera</taxon>
        <taxon>Blattodea</taxon>
        <taxon>Blattoidea</taxon>
        <taxon>Termitoidae</taxon>
        <taxon>Termopsidae</taxon>
        <taxon>Zootermopsis</taxon>
    </lineage>
</organism>